<dbReference type="SUPFAM" id="SSF89550">
    <property type="entry name" value="PHP domain-like"/>
    <property type="match status" value="1"/>
</dbReference>
<keyword evidence="3" id="KW-1185">Reference proteome</keyword>
<dbReference type="Proteomes" id="UP000215027">
    <property type="component" value="Chromosome I"/>
</dbReference>
<evidence type="ECO:0000259" key="1">
    <source>
        <dbReference type="SMART" id="SM00481"/>
    </source>
</evidence>
<dbReference type="InterPro" id="IPR004013">
    <property type="entry name" value="PHP_dom"/>
</dbReference>
<dbReference type="EMBL" id="LN890655">
    <property type="protein sequence ID" value="CUS03405.2"/>
    <property type="molecule type" value="Genomic_DNA"/>
</dbReference>
<dbReference type="PANTHER" id="PTHR42924:SF3">
    <property type="entry name" value="POLYMERASE_HISTIDINOL PHOSPHATASE N-TERMINAL DOMAIN-CONTAINING PROTEIN"/>
    <property type="match status" value="1"/>
</dbReference>
<dbReference type="AlphaFoldDB" id="A0A160T405"/>
<dbReference type="InterPro" id="IPR003141">
    <property type="entry name" value="Pol/His_phosphatase_N"/>
</dbReference>
<dbReference type="PANTHER" id="PTHR42924">
    <property type="entry name" value="EXONUCLEASE"/>
    <property type="match status" value="1"/>
</dbReference>
<accession>A0A160T405</accession>
<dbReference type="GO" id="GO:0035312">
    <property type="term" value="F:5'-3' DNA exonuclease activity"/>
    <property type="evidence" value="ECO:0007669"/>
    <property type="project" value="TreeGrafter"/>
</dbReference>
<proteinExistence type="predicted"/>
<evidence type="ECO:0000313" key="2">
    <source>
        <dbReference type="EMBL" id="CUS03405.2"/>
    </source>
</evidence>
<protein>
    <recommendedName>
        <fullName evidence="1">Polymerase/histidinol phosphatase N-terminal domain-containing protein</fullName>
    </recommendedName>
</protein>
<dbReference type="InterPro" id="IPR052018">
    <property type="entry name" value="PHP_domain"/>
</dbReference>
<dbReference type="CDD" id="cd07432">
    <property type="entry name" value="PHP_HisPPase"/>
    <property type="match status" value="1"/>
</dbReference>
<dbReference type="InterPro" id="IPR016195">
    <property type="entry name" value="Pol/histidinol_Pase-like"/>
</dbReference>
<dbReference type="Pfam" id="PF02811">
    <property type="entry name" value="PHP"/>
    <property type="match status" value="1"/>
</dbReference>
<sequence>MALFDLHMHSRHSFDGLMAPAHIVRIARRRGLAGIAVSDHNTIAGGLEAVAANHDPDFLVIVGAEMQTEVGDILGLFLTREITSRQSMEVVADIHDQGGIAILPHPYAHHQNLTPALLGCLDGVEIYNGRDKRDYAVQTYAEYANPYRLATVANSDAHLYWEIGRACTLLDLERPDAAAVRAAILGRRAQPVRRAGRSSTAVYGSKIVKRVKRLL</sequence>
<name>A0A160T405_9CHLR</name>
<reference evidence="2" key="1">
    <citation type="submission" date="2016-01" db="EMBL/GenBank/DDBJ databases">
        <authorList>
            <person name="Mcilroy J.S."/>
            <person name="Karst M S."/>
            <person name="Albertsen M."/>
        </authorList>
    </citation>
    <scope>NUCLEOTIDE SEQUENCE</scope>
    <source>
        <strain evidence="2">Cfx-K</strain>
    </source>
</reference>
<dbReference type="KEGG" id="pbf:CFX0092_A1527"/>
<dbReference type="SMART" id="SM00481">
    <property type="entry name" value="POLIIIAc"/>
    <property type="match status" value="1"/>
</dbReference>
<dbReference type="OrthoDB" id="9804333at2"/>
<dbReference type="GO" id="GO:0004534">
    <property type="term" value="F:5'-3' RNA exonuclease activity"/>
    <property type="evidence" value="ECO:0007669"/>
    <property type="project" value="TreeGrafter"/>
</dbReference>
<dbReference type="RefSeq" id="WP_095042904.1">
    <property type="nucleotide sequence ID" value="NZ_LN890655.1"/>
</dbReference>
<evidence type="ECO:0000313" key="3">
    <source>
        <dbReference type="Proteomes" id="UP000215027"/>
    </source>
</evidence>
<feature type="domain" description="Polymerase/histidinol phosphatase N-terminal" evidence="1">
    <location>
        <begin position="4"/>
        <end position="70"/>
    </location>
</feature>
<gene>
    <name evidence="2" type="ORF">CFX0092_A1527</name>
</gene>
<organism evidence="2 3">
    <name type="scientific">Candidatus Promineifilum breve</name>
    <dbReference type="NCBI Taxonomy" id="1806508"/>
    <lineage>
        <taxon>Bacteria</taxon>
        <taxon>Bacillati</taxon>
        <taxon>Chloroflexota</taxon>
        <taxon>Ardenticatenia</taxon>
        <taxon>Candidatus Promineifilales</taxon>
        <taxon>Candidatus Promineifilaceae</taxon>
        <taxon>Candidatus Promineifilum</taxon>
    </lineage>
</organism>
<dbReference type="Pfam" id="PF13263">
    <property type="entry name" value="PHP_C"/>
    <property type="match status" value="1"/>
</dbReference>
<dbReference type="Gene3D" id="3.20.20.140">
    <property type="entry name" value="Metal-dependent hydrolases"/>
    <property type="match status" value="1"/>
</dbReference>